<feature type="region of interest" description="Disordered" evidence="1">
    <location>
        <begin position="336"/>
        <end position="359"/>
    </location>
</feature>
<keyword evidence="4" id="KW-1185">Reference proteome</keyword>
<evidence type="ECO:0000256" key="2">
    <source>
        <dbReference type="SAM" id="Phobius"/>
    </source>
</evidence>
<evidence type="ECO:0000313" key="3">
    <source>
        <dbReference type="EMBL" id="QGR03231.1"/>
    </source>
</evidence>
<keyword evidence="2" id="KW-0812">Transmembrane</keyword>
<evidence type="ECO:0000313" key="4">
    <source>
        <dbReference type="Proteomes" id="UP000422822"/>
    </source>
</evidence>
<feature type="transmembrane region" description="Helical" evidence="2">
    <location>
        <begin position="6"/>
        <end position="30"/>
    </location>
</feature>
<accession>A0AAE6QAY4</accession>
<gene>
    <name evidence="3" type="ORF">EDL80_01270</name>
</gene>
<proteinExistence type="predicted"/>
<dbReference type="EMBL" id="CP033455">
    <property type="protein sequence ID" value="QGR03231.1"/>
    <property type="molecule type" value="Genomic_DNA"/>
</dbReference>
<dbReference type="AlphaFoldDB" id="A0AAE6QAY4"/>
<keyword evidence="2" id="KW-1133">Transmembrane helix</keyword>
<protein>
    <submittedName>
        <fullName evidence="3">Uncharacterized protein</fullName>
    </submittedName>
</protein>
<evidence type="ECO:0000256" key="1">
    <source>
        <dbReference type="SAM" id="MobiDB-lite"/>
    </source>
</evidence>
<dbReference type="Proteomes" id="UP000422822">
    <property type="component" value="Chromosome"/>
</dbReference>
<organism evidence="3 4">
    <name type="scientific">Ehrlichia ruminantium</name>
    <name type="common">heartwater rickettsia</name>
    <name type="synonym">Cowdria ruminantium</name>
    <dbReference type="NCBI Taxonomy" id="779"/>
    <lineage>
        <taxon>Bacteria</taxon>
        <taxon>Pseudomonadati</taxon>
        <taxon>Pseudomonadota</taxon>
        <taxon>Alphaproteobacteria</taxon>
        <taxon>Rickettsiales</taxon>
        <taxon>Anaplasmataceae</taxon>
        <taxon>Ehrlichia</taxon>
    </lineage>
</organism>
<keyword evidence="2" id="KW-0472">Membrane</keyword>
<reference evidence="3 4" key="1">
    <citation type="submission" date="2018-10" db="EMBL/GenBank/DDBJ databases">
        <title>Propagation and draft genome sequences of three atypical Erhlichia ruminantium isolates.</title>
        <authorList>
            <person name="Liebenberg J."/>
            <person name="Steyn H."/>
            <person name="Josemans A."/>
            <person name="Zweygarth E."/>
        </authorList>
    </citation>
    <scope>NUCLEOTIDE SEQUENCE [LARGE SCALE GENOMIC DNA]</scope>
    <source>
        <strain evidence="3 4">Omatjenne</strain>
    </source>
</reference>
<sequence>MNNITNITIATIIVSTIIITLSVILFYTLLSLANQNIRYKFSIATFKAYLNTLSKNDIKKILSQKSKYIIETNTGTNLLNLNILINGVDFTTLEKKSQRHYQDNDYIKLLHSIKNKHIHYLSQLLDTTPNVQELYKYTDEINLATSLDAVFSIFCTVISDKFVPPTPSITHELVIQLCKTGYEMLGYSILMNTLKDSQTYNITITDKKTEFLLTNTPNKLGVRVLTDILIYNRINPNIRYNISTTCSFYILQQNQTYNSHISYTNMYFTLSFPQHMKRYINIEGYDIVQNLIESAQENHNYPILIFSEQNHHNQYIMQYKIPSPITVQLPTIQEHTTTKNRTSTQNNTSPTTKTIPQEQQRQVLHLQVEKDGISHFIRNSSHKKK</sequence>
<dbReference type="RefSeq" id="WP_158406401.1">
    <property type="nucleotide sequence ID" value="NZ_CP033455.1"/>
</dbReference>
<name>A0AAE6QAY4_EHRRU</name>